<gene>
    <name evidence="4" type="ORF">S01H1_37411</name>
</gene>
<dbReference type="Gene3D" id="3.40.50.300">
    <property type="entry name" value="P-loop containing nucleotide triphosphate hydrolases"/>
    <property type="match status" value="1"/>
</dbReference>
<keyword evidence="1" id="KW-0547">Nucleotide-binding</keyword>
<accession>X0VI16</accession>
<dbReference type="GO" id="GO:0017111">
    <property type="term" value="F:ribonucleoside triphosphate phosphatase activity"/>
    <property type="evidence" value="ECO:0007669"/>
    <property type="project" value="InterPro"/>
</dbReference>
<keyword evidence="2" id="KW-0378">Hydrolase</keyword>
<dbReference type="AlphaFoldDB" id="X0VI16"/>
<dbReference type="NCBIfam" id="NF010248">
    <property type="entry name" value="PRK13695.1"/>
    <property type="match status" value="1"/>
</dbReference>
<dbReference type="PANTHER" id="PTHR43146:SF1">
    <property type="entry name" value="CANCER-RELATED NUCLEOSIDE-TRIPHOSPHATASE"/>
    <property type="match status" value="1"/>
</dbReference>
<reference evidence="4" key="1">
    <citation type="journal article" date="2014" name="Front. Microbiol.">
        <title>High frequency of phylogenetically diverse reductive dehalogenase-homologous genes in deep subseafloor sedimentary metagenomes.</title>
        <authorList>
            <person name="Kawai M."/>
            <person name="Futagami T."/>
            <person name="Toyoda A."/>
            <person name="Takaki Y."/>
            <person name="Nishi S."/>
            <person name="Hori S."/>
            <person name="Arai W."/>
            <person name="Tsubouchi T."/>
            <person name="Morono Y."/>
            <person name="Uchiyama I."/>
            <person name="Ito T."/>
            <person name="Fujiyama A."/>
            <person name="Inagaki F."/>
            <person name="Takami H."/>
        </authorList>
    </citation>
    <scope>NUCLEOTIDE SEQUENCE</scope>
    <source>
        <strain evidence="4">Expedition CK06-06</strain>
    </source>
</reference>
<evidence type="ECO:0008006" key="5">
    <source>
        <dbReference type="Google" id="ProtNLM"/>
    </source>
</evidence>
<organism evidence="4">
    <name type="scientific">marine sediment metagenome</name>
    <dbReference type="NCBI Taxonomy" id="412755"/>
    <lineage>
        <taxon>unclassified sequences</taxon>
        <taxon>metagenomes</taxon>
        <taxon>ecological metagenomes</taxon>
    </lineage>
</organism>
<dbReference type="Pfam" id="PF03266">
    <property type="entry name" value="NTPase_1"/>
    <property type="match status" value="1"/>
</dbReference>
<dbReference type="InterPro" id="IPR004948">
    <property type="entry name" value="Nuc-triphosphatase_THEP1"/>
</dbReference>
<evidence type="ECO:0000256" key="2">
    <source>
        <dbReference type="ARBA" id="ARBA00022801"/>
    </source>
</evidence>
<evidence type="ECO:0000256" key="3">
    <source>
        <dbReference type="ARBA" id="ARBA00022840"/>
    </source>
</evidence>
<dbReference type="GO" id="GO:0005524">
    <property type="term" value="F:ATP binding"/>
    <property type="evidence" value="ECO:0007669"/>
    <property type="project" value="UniProtKB-KW"/>
</dbReference>
<protein>
    <recommendedName>
        <fullName evidence="5">AAA+ ATPase domain-containing protein</fullName>
    </recommendedName>
</protein>
<sequence>MAMNLLLTGHPSVGKTTIIRKLLEKLKLPAGGFYTEEIREDNIRQGFAVVTLSGFKGVLAHRNFKSRYKVGNYGVGVYTLNRIGVKEIQMCLMEKKVIVIDEIGKMELLSPQFQAVVEKALDADNPVLGTITLARHPFAQKVKARQDVRVIEVTRENRDEVLKTLTKELKKLKL</sequence>
<evidence type="ECO:0000313" key="4">
    <source>
        <dbReference type="EMBL" id="GAG12123.1"/>
    </source>
</evidence>
<name>X0VI16_9ZZZZ</name>
<comment type="caution">
    <text evidence="4">The sequence shown here is derived from an EMBL/GenBank/DDBJ whole genome shotgun (WGS) entry which is preliminary data.</text>
</comment>
<dbReference type="InterPro" id="IPR027417">
    <property type="entry name" value="P-loop_NTPase"/>
</dbReference>
<evidence type="ECO:0000256" key="1">
    <source>
        <dbReference type="ARBA" id="ARBA00022741"/>
    </source>
</evidence>
<keyword evidence="3" id="KW-0067">ATP-binding</keyword>
<dbReference type="EMBL" id="BARS01023495">
    <property type="protein sequence ID" value="GAG12123.1"/>
    <property type="molecule type" value="Genomic_DNA"/>
</dbReference>
<dbReference type="PANTHER" id="PTHR43146">
    <property type="entry name" value="CANCER-RELATED NUCLEOSIDE-TRIPHOSPHATASE"/>
    <property type="match status" value="1"/>
</dbReference>
<proteinExistence type="inferred from homology"/>
<dbReference type="HAMAP" id="MF_00796">
    <property type="entry name" value="NTPase_1"/>
    <property type="match status" value="1"/>
</dbReference>
<dbReference type="SUPFAM" id="SSF52540">
    <property type="entry name" value="P-loop containing nucleoside triphosphate hydrolases"/>
    <property type="match status" value="1"/>
</dbReference>